<dbReference type="InParanoid" id="F5YAX4"/>
<protein>
    <submittedName>
        <fullName evidence="1">Uncharacterized protein</fullName>
    </submittedName>
</protein>
<proteinExistence type="predicted"/>
<keyword evidence="2" id="KW-1185">Reference proteome</keyword>
<sequence length="61" mass="6486">MTFAGEQLQSAEQMAAALIIQLGQDAEELRAFIADLTAKNLNTALNYPIPGFVAQAGAQSY</sequence>
<evidence type="ECO:0000313" key="1">
    <source>
        <dbReference type="EMBL" id="AEF80363.1"/>
    </source>
</evidence>
<dbReference type="AlphaFoldDB" id="F5YAX4"/>
<dbReference type="KEGG" id="taz:TREAZ_0655"/>
<organism evidence="1 2">
    <name type="scientific">Leadbettera azotonutricia (strain ATCC BAA-888 / DSM 13862 / ZAS-9)</name>
    <name type="common">Treponema azotonutricium</name>
    <dbReference type="NCBI Taxonomy" id="545695"/>
    <lineage>
        <taxon>Bacteria</taxon>
        <taxon>Pseudomonadati</taxon>
        <taxon>Spirochaetota</taxon>
        <taxon>Spirochaetia</taxon>
        <taxon>Spirochaetales</taxon>
        <taxon>Breznakiellaceae</taxon>
        <taxon>Leadbettera</taxon>
    </lineage>
</organism>
<reference evidence="2" key="1">
    <citation type="submission" date="2009-12" db="EMBL/GenBank/DDBJ databases">
        <title>Complete sequence of Treponema azotonutricium strain ZAS-9.</title>
        <authorList>
            <person name="Tetu S.G."/>
            <person name="Matson E."/>
            <person name="Ren Q."/>
            <person name="Seshadri R."/>
            <person name="Elbourne L."/>
            <person name="Hassan K.A."/>
            <person name="Durkin A."/>
            <person name="Radune D."/>
            <person name="Mohamoud Y."/>
            <person name="Shay R."/>
            <person name="Jin S."/>
            <person name="Zhang X."/>
            <person name="Lucey K."/>
            <person name="Ballor N.R."/>
            <person name="Ottesen E."/>
            <person name="Rosenthal R."/>
            <person name="Allen A."/>
            <person name="Leadbetter J.R."/>
            <person name="Paulsen I.T."/>
        </authorList>
    </citation>
    <scope>NUCLEOTIDE SEQUENCE [LARGE SCALE GENOMIC DNA]</scope>
    <source>
        <strain evidence="2">ATCC BAA-888 / DSM 13862 / ZAS-9</strain>
    </source>
</reference>
<dbReference type="Proteomes" id="UP000009222">
    <property type="component" value="Chromosome"/>
</dbReference>
<dbReference type="HOGENOM" id="CLU_2921399_0_0_12"/>
<accession>F5YAX4</accession>
<gene>
    <name evidence="1" type="ordered locus">TREAZ_0655</name>
</gene>
<dbReference type="STRING" id="545695.TREAZ_0655"/>
<dbReference type="EMBL" id="CP001841">
    <property type="protein sequence ID" value="AEF80363.1"/>
    <property type="molecule type" value="Genomic_DNA"/>
</dbReference>
<name>F5YAX4_LEAAZ</name>
<reference evidence="1 2" key="2">
    <citation type="journal article" date="2011" name="ISME J.">
        <title>RNA-seq reveals cooperative metabolic interactions between two termite-gut spirochete species in co-culture.</title>
        <authorList>
            <person name="Rosenthal A.Z."/>
            <person name="Matson E.G."/>
            <person name="Eldar A."/>
            <person name="Leadbetter J.R."/>
        </authorList>
    </citation>
    <scope>NUCLEOTIDE SEQUENCE [LARGE SCALE GENOMIC DNA]</scope>
    <source>
        <strain evidence="2">ATCC BAA-888 / DSM 13862 / ZAS-9</strain>
    </source>
</reference>
<evidence type="ECO:0000313" key="2">
    <source>
        <dbReference type="Proteomes" id="UP000009222"/>
    </source>
</evidence>